<gene>
    <name evidence="1" type="ORF">GLW08_12650</name>
</gene>
<dbReference type="EMBL" id="WMEU01000003">
    <property type="protein sequence ID" value="MYL54187.1"/>
    <property type="molecule type" value="Genomic_DNA"/>
</dbReference>
<comment type="caution">
    <text evidence="1">The sequence shown here is derived from an EMBL/GenBank/DDBJ whole genome shotgun (WGS) entry which is preliminary data.</text>
</comment>
<dbReference type="Proteomes" id="UP000466692">
    <property type="component" value="Unassembled WGS sequence"/>
</dbReference>
<name>A0ACC7VHK3_9BACI</name>
<sequence length="575" mass="65340">MLEEENQVSMFDDEDNLEEQDSEMSVFFEEDEGPSNEDEAEFGDDELFSEHELQNVIMYSIKTGDPDTVENILDQNNPVEIVQLNRFKDELEEDTLVFIVLGGDKSKSHVTWETGLIGIGHIEDGPYDIGYSGNNFKVSINIDLLLDDNIKKDDLVPYKDTYNIPGISPMTKGEPNQALSKISGKQLLGLVRAILDYYPDSEEELEDIFGARFMFNVKERMTYLVEQTRNFEEQQEEKGNEVTTSNVGIYSPNVDNIKGSLLMDKAPIEYLKNYINIHKDIILTGPPGTGKTTIAERAASEGENTGYIGGYILSTATDDWSAFDTIGGYMPDPNQSGSLIFQEGLVLKSIRQNKWLIIDELNRADIDKAFGQMFTLLSGKEIELPFKLNGQPVRLKKHSGLTSYFDSTYSTYYIGQNWRIIATMNTFDKNSLFSFSYAFMRRFGFIEIPVPSKANYTALINSSNLLNEDNKEFVLNVIEKSPKPLGPALIIELMDYIELTNNTSRIEAVCGTIIPQYEGLDYKDIFNLYEGLFGSLSEEERKEFKRFVSDFFEVPLKGFEKIENRLSSEDDEDEE</sequence>
<evidence type="ECO:0000313" key="2">
    <source>
        <dbReference type="Proteomes" id="UP000466692"/>
    </source>
</evidence>
<accession>A0ACC7VHK3</accession>
<keyword evidence="2" id="KW-1185">Reference proteome</keyword>
<organism evidence="1 2">
    <name type="scientific">Pontibacillus yanchengensis</name>
    <dbReference type="NCBI Taxonomy" id="462910"/>
    <lineage>
        <taxon>Bacteria</taxon>
        <taxon>Bacillati</taxon>
        <taxon>Bacillota</taxon>
        <taxon>Bacilli</taxon>
        <taxon>Bacillales</taxon>
        <taxon>Bacillaceae</taxon>
        <taxon>Pontibacillus</taxon>
    </lineage>
</organism>
<proteinExistence type="predicted"/>
<protein>
    <submittedName>
        <fullName evidence="1">AAA domain-containing protein</fullName>
    </submittedName>
</protein>
<evidence type="ECO:0000313" key="1">
    <source>
        <dbReference type="EMBL" id="MYL54187.1"/>
    </source>
</evidence>
<reference evidence="1" key="1">
    <citation type="submission" date="2019-11" db="EMBL/GenBank/DDBJ databases">
        <title>Genome sequences of 17 halophilic strains isolated from different environments.</title>
        <authorList>
            <person name="Furrow R.E."/>
        </authorList>
    </citation>
    <scope>NUCLEOTIDE SEQUENCE</scope>
    <source>
        <strain evidence="1">22510_22_Filter</strain>
    </source>
</reference>